<evidence type="ECO:0000259" key="1">
    <source>
        <dbReference type="Pfam" id="PF05175"/>
    </source>
</evidence>
<feature type="domain" description="Methyltransferase small" evidence="1">
    <location>
        <begin position="48"/>
        <end position="152"/>
    </location>
</feature>
<organism evidence="2 3">
    <name type="scientific">Crinalium epipsammum PCC 9333</name>
    <dbReference type="NCBI Taxonomy" id="1173022"/>
    <lineage>
        <taxon>Bacteria</taxon>
        <taxon>Bacillati</taxon>
        <taxon>Cyanobacteriota</taxon>
        <taxon>Cyanophyceae</taxon>
        <taxon>Gomontiellales</taxon>
        <taxon>Gomontiellaceae</taxon>
        <taxon>Crinalium</taxon>
    </lineage>
</organism>
<dbReference type="Gene3D" id="3.40.50.150">
    <property type="entry name" value="Vaccinia Virus protein VP39"/>
    <property type="match status" value="1"/>
</dbReference>
<keyword evidence="3" id="KW-1185">Reference proteome</keyword>
<dbReference type="HOGENOM" id="CLU_1382407_0_0_3"/>
<gene>
    <name evidence="2" type="ORF">Cri9333_0435</name>
</gene>
<evidence type="ECO:0000313" key="3">
    <source>
        <dbReference type="Proteomes" id="UP000010472"/>
    </source>
</evidence>
<dbReference type="InterPro" id="IPR007848">
    <property type="entry name" value="Small_mtfrase_dom"/>
</dbReference>
<proteinExistence type="predicted"/>
<dbReference type="KEGG" id="cep:Cri9333_0435"/>
<dbReference type="CDD" id="cd02440">
    <property type="entry name" value="AdoMet_MTases"/>
    <property type="match status" value="1"/>
</dbReference>
<dbReference type="EMBL" id="CP003620">
    <property type="protein sequence ID" value="AFZ11406.1"/>
    <property type="molecule type" value="Genomic_DNA"/>
</dbReference>
<dbReference type="OrthoDB" id="32195at2"/>
<dbReference type="InterPro" id="IPR029063">
    <property type="entry name" value="SAM-dependent_MTases_sf"/>
</dbReference>
<dbReference type="GO" id="GO:0008757">
    <property type="term" value="F:S-adenosylmethionine-dependent methyltransferase activity"/>
    <property type="evidence" value="ECO:0007669"/>
    <property type="project" value="UniProtKB-ARBA"/>
</dbReference>
<protein>
    <recommendedName>
        <fullName evidence="1">Methyltransferase small domain-containing protein</fullName>
    </recommendedName>
</protein>
<sequence length="203" mass="22723">MNSYDPNLTIPVLYQKVLRELPFSWFPTPPKLMSYMLKLAAIKDGIDALDPTAGCGCLAEGMQSCGAKVDVIEINQSLRQLLYQKGFNLVGSDFFRAEPIKQYQLILANPPFSSPTEKGIDTEIIMRAYKLFLQPGGRLISVVSASMNIKNCPKAQNFRSFLKATNARVIELPLEIFWGSSRQVTVETSLVIINKKKLKIANY</sequence>
<dbReference type="RefSeq" id="WP_015201545.1">
    <property type="nucleotide sequence ID" value="NC_019753.1"/>
</dbReference>
<dbReference type="AlphaFoldDB" id="K9VTX1"/>
<evidence type="ECO:0000313" key="2">
    <source>
        <dbReference type="EMBL" id="AFZ11406.1"/>
    </source>
</evidence>
<dbReference type="GO" id="GO:0003676">
    <property type="term" value="F:nucleic acid binding"/>
    <property type="evidence" value="ECO:0007669"/>
    <property type="project" value="InterPro"/>
</dbReference>
<dbReference type="eggNOG" id="COG0827">
    <property type="taxonomic scope" value="Bacteria"/>
</dbReference>
<dbReference type="SUPFAM" id="SSF53335">
    <property type="entry name" value="S-adenosyl-L-methionine-dependent methyltransferases"/>
    <property type="match status" value="1"/>
</dbReference>
<accession>K9VTX1</accession>
<name>K9VTX1_9CYAN</name>
<dbReference type="InterPro" id="IPR002052">
    <property type="entry name" value="DNA_methylase_N6_adenine_CS"/>
</dbReference>
<dbReference type="Proteomes" id="UP000010472">
    <property type="component" value="Chromosome"/>
</dbReference>
<reference evidence="2 3" key="1">
    <citation type="submission" date="2012-06" db="EMBL/GenBank/DDBJ databases">
        <title>Finished chromosome of genome of Crinalium epipsammum PCC 9333.</title>
        <authorList>
            <consortium name="US DOE Joint Genome Institute"/>
            <person name="Gugger M."/>
            <person name="Coursin T."/>
            <person name="Rippka R."/>
            <person name="Tandeau De Marsac N."/>
            <person name="Huntemann M."/>
            <person name="Wei C.-L."/>
            <person name="Han J."/>
            <person name="Detter J.C."/>
            <person name="Han C."/>
            <person name="Tapia R."/>
            <person name="Davenport K."/>
            <person name="Daligault H."/>
            <person name="Erkkila T."/>
            <person name="Gu W."/>
            <person name="Munk A.C.C."/>
            <person name="Teshima H."/>
            <person name="Xu Y."/>
            <person name="Chain P."/>
            <person name="Chen A."/>
            <person name="Krypides N."/>
            <person name="Mavromatis K."/>
            <person name="Markowitz V."/>
            <person name="Szeto E."/>
            <person name="Ivanova N."/>
            <person name="Mikhailova N."/>
            <person name="Ovchinnikova G."/>
            <person name="Pagani I."/>
            <person name="Pati A."/>
            <person name="Goodwin L."/>
            <person name="Peters L."/>
            <person name="Pitluck S."/>
            <person name="Woyke T."/>
            <person name="Kerfeld C."/>
        </authorList>
    </citation>
    <scope>NUCLEOTIDE SEQUENCE [LARGE SCALE GENOMIC DNA]</scope>
    <source>
        <strain evidence="2 3">PCC 9333</strain>
    </source>
</reference>
<dbReference type="GO" id="GO:0032259">
    <property type="term" value="P:methylation"/>
    <property type="evidence" value="ECO:0007669"/>
    <property type="project" value="InterPro"/>
</dbReference>
<dbReference type="STRING" id="1173022.Cri9333_0435"/>
<dbReference type="PROSITE" id="PS00092">
    <property type="entry name" value="N6_MTASE"/>
    <property type="match status" value="1"/>
</dbReference>
<dbReference type="GO" id="GO:0008170">
    <property type="term" value="F:N-methyltransferase activity"/>
    <property type="evidence" value="ECO:0007669"/>
    <property type="project" value="UniProtKB-ARBA"/>
</dbReference>
<dbReference type="Pfam" id="PF05175">
    <property type="entry name" value="MTS"/>
    <property type="match status" value="1"/>
</dbReference>